<keyword evidence="3" id="KW-1185">Reference proteome</keyword>
<organism evidence="2 3">
    <name type="scientific">Flaviramulus multivorans</name>
    <dbReference type="NCBI Taxonomy" id="1304750"/>
    <lineage>
        <taxon>Bacteria</taxon>
        <taxon>Pseudomonadati</taxon>
        <taxon>Bacteroidota</taxon>
        <taxon>Flavobacteriia</taxon>
        <taxon>Flavobacteriales</taxon>
        <taxon>Flavobacteriaceae</taxon>
        <taxon>Flaviramulus</taxon>
    </lineage>
</organism>
<dbReference type="InterPro" id="IPR010380">
    <property type="entry name" value="DUF975"/>
</dbReference>
<comment type="caution">
    <text evidence="2">The sequence shown here is derived from an EMBL/GenBank/DDBJ whole genome shotgun (WGS) entry which is preliminary data.</text>
</comment>
<evidence type="ECO:0000313" key="2">
    <source>
        <dbReference type="EMBL" id="MCF7559047.1"/>
    </source>
</evidence>
<evidence type="ECO:0000313" key="3">
    <source>
        <dbReference type="Proteomes" id="UP001200022"/>
    </source>
</evidence>
<evidence type="ECO:0008006" key="4">
    <source>
        <dbReference type="Google" id="ProtNLM"/>
    </source>
</evidence>
<dbReference type="RefSeq" id="WP_237229359.1">
    <property type="nucleotide sequence ID" value="NZ_JAKKDV010000001.1"/>
</dbReference>
<proteinExistence type="predicted"/>
<reference evidence="2 3" key="1">
    <citation type="submission" date="2022-01" db="EMBL/GenBank/DDBJ databases">
        <title>Draft genome sequence of Sabulilitoribacter multivorans KCTC 32326.</title>
        <authorList>
            <person name="Oh J.-S."/>
        </authorList>
    </citation>
    <scope>NUCLEOTIDE SEQUENCE [LARGE SCALE GENOMIC DNA]</scope>
    <source>
        <strain evidence="2 3">M-M16</strain>
    </source>
</reference>
<keyword evidence="1" id="KW-1133">Transmembrane helix</keyword>
<sequence length="256" mass="29037">MNTYYSLSEKIKNAKALDFGTILSEVIELFKKVWLKGFLTVLLIFLCAFVIGFLFSVIGLSTNIYNFNDGINLETFTSFYSMNVLYSLPQTILGSVVSIGFLASFYRICKNYVMKDEDNNDYFYFFSNGYFSKIFMLGIIYGLIATIAQLLLVIPYIYVFVPISYFSVIFAFNPDLSETEIVKASFALGNKKWLISFGLIFVSAILGMLGVIACFIGVLFTISIVYLPVFYVYKEVIGFEDVSEIEQIGVKDDSDY</sequence>
<keyword evidence="1" id="KW-0472">Membrane</keyword>
<dbReference type="EMBL" id="JAKKDV010000001">
    <property type="protein sequence ID" value="MCF7559047.1"/>
    <property type="molecule type" value="Genomic_DNA"/>
</dbReference>
<feature type="transmembrane region" description="Helical" evidence="1">
    <location>
        <begin position="38"/>
        <end position="65"/>
    </location>
</feature>
<keyword evidence="1" id="KW-0812">Transmembrane</keyword>
<feature type="transmembrane region" description="Helical" evidence="1">
    <location>
        <begin position="121"/>
        <end position="144"/>
    </location>
</feature>
<name>A0ABS9IE31_9FLAO</name>
<dbReference type="Proteomes" id="UP001200022">
    <property type="component" value="Unassembled WGS sequence"/>
</dbReference>
<feature type="transmembrane region" description="Helical" evidence="1">
    <location>
        <begin position="85"/>
        <end position="109"/>
    </location>
</feature>
<gene>
    <name evidence="2" type="ORF">L3X39_00235</name>
</gene>
<feature type="transmembrane region" description="Helical" evidence="1">
    <location>
        <begin position="193"/>
        <end position="226"/>
    </location>
</feature>
<feature type="transmembrane region" description="Helical" evidence="1">
    <location>
        <begin position="150"/>
        <end position="172"/>
    </location>
</feature>
<accession>A0ABS9IE31</accession>
<dbReference type="PANTHER" id="PTHR40076:SF1">
    <property type="entry name" value="MEMBRANE PROTEIN"/>
    <property type="match status" value="1"/>
</dbReference>
<evidence type="ECO:0000256" key="1">
    <source>
        <dbReference type="SAM" id="Phobius"/>
    </source>
</evidence>
<protein>
    <recommendedName>
        <fullName evidence="4">Glycerophosphoryl diester phosphodiesterase membrane domain-containing protein</fullName>
    </recommendedName>
</protein>
<dbReference type="PANTHER" id="PTHR40076">
    <property type="entry name" value="MEMBRANE PROTEIN-RELATED"/>
    <property type="match status" value="1"/>
</dbReference>